<evidence type="ECO:0000256" key="5">
    <source>
        <dbReference type="ARBA" id="ARBA00023002"/>
    </source>
</evidence>
<dbReference type="GO" id="GO:0016705">
    <property type="term" value="F:oxidoreductase activity, acting on paired donors, with incorporation or reduction of molecular oxygen"/>
    <property type="evidence" value="ECO:0007669"/>
    <property type="project" value="InterPro"/>
</dbReference>
<dbReference type="PRINTS" id="PR00385">
    <property type="entry name" value="P450"/>
</dbReference>
<feature type="region of interest" description="Disordered" evidence="10">
    <location>
        <begin position="207"/>
        <end position="228"/>
    </location>
</feature>
<dbReference type="InterPro" id="IPR036396">
    <property type="entry name" value="Cyt_P450_sf"/>
</dbReference>
<keyword evidence="6 8" id="KW-0408">Iron</keyword>
<accession>A0A9X0BL85</accession>
<evidence type="ECO:0000256" key="2">
    <source>
        <dbReference type="ARBA" id="ARBA00010617"/>
    </source>
</evidence>
<keyword evidence="5 9" id="KW-0560">Oxidoreductase</keyword>
<proteinExistence type="inferred from homology"/>
<dbReference type="PANTHER" id="PTHR24305:SF237">
    <property type="entry name" value="CYTOCHROME P450 MONOOXYGENASE ATNE-RELATED"/>
    <property type="match status" value="1"/>
</dbReference>
<dbReference type="Gene3D" id="1.10.630.10">
    <property type="entry name" value="Cytochrome P450"/>
    <property type="match status" value="1"/>
</dbReference>
<evidence type="ECO:0000313" key="12">
    <source>
        <dbReference type="Proteomes" id="UP001147760"/>
    </source>
</evidence>
<sequence>MDSYLMPSEGFDTLSTALCATIFYLSHYPYAYSLLADEIRTTFRSSEDIQQGERFKECKYLNACINESLRISPPICTFAPREIEEGGEIIDGNLVPEGYIVGTSIYAIQRNPEYFPRPHVYLPERWLTADESQTKAAFIPFSMGPRACIGSSLAMSELQVTIAVLIWTFDFKLADGDDGLTGKGDPKNRSGRKDPCEFQLYDRMTTKVEGPKIQLRPSSNARSDESCC</sequence>
<reference evidence="11" key="1">
    <citation type="submission" date="2022-12" db="EMBL/GenBank/DDBJ databases">
        <authorList>
            <person name="Petersen C."/>
        </authorList>
    </citation>
    <scope>NUCLEOTIDE SEQUENCE</scope>
    <source>
        <strain evidence="11">IBT 17660</strain>
    </source>
</reference>
<evidence type="ECO:0000256" key="10">
    <source>
        <dbReference type="SAM" id="MobiDB-lite"/>
    </source>
</evidence>
<dbReference type="InterPro" id="IPR050121">
    <property type="entry name" value="Cytochrome_P450_monoxygenase"/>
</dbReference>
<protein>
    <submittedName>
        <fullName evidence="11">Uncharacterized protein</fullName>
    </submittedName>
</protein>
<evidence type="ECO:0000256" key="6">
    <source>
        <dbReference type="ARBA" id="ARBA00023004"/>
    </source>
</evidence>
<dbReference type="GO" id="GO:0004497">
    <property type="term" value="F:monooxygenase activity"/>
    <property type="evidence" value="ECO:0007669"/>
    <property type="project" value="UniProtKB-KW"/>
</dbReference>
<dbReference type="PROSITE" id="PS00086">
    <property type="entry name" value="CYTOCHROME_P450"/>
    <property type="match status" value="1"/>
</dbReference>
<evidence type="ECO:0000256" key="9">
    <source>
        <dbReference type="RuleBase" id="RU000461"/>
    </source>
</evidence>
<comment type="caution">
    <text evidence="11">The sequence shown here is derived from an EMBL/GenBank/DDBJ whole genome shotgun (WGS) entry which is preliminary data.</text>
</comment>
<dbReference type="SUPFAM" id="SSF48264">
    <property type="entry name" value="Cytochrome P450"/>
    <property type="match status" value="1"/>
</dbReference>
<evidence type="ECO:0000256" key="8">
    <source>
        <dbReference type="PIRSR" id="PIRSR602401-1"/>
    </source>
</evidence>
<evidence type="ECO:0000256" key="1">
    <source>
        <dbReference type="ARBA" id="ARBA00001971"/>
    </source>
</evidence>
<dbReference type="InterPro" id="IPR002401">
    <property type="entry name" value="Cyt_P450_E_grp-I"/>
</dbReference>
<evidence type="ECO:0000256" key="7">
    <source>
        <dbReference type="ARBA" id="ARBA00023033"/>
    </source>
</evidence>
<evidence type="ECO:0000313" key="11">
    <source>
        <dbReference type="EMBL" id="KAJ5471471.1"/>
    </source>
</evidence>
<dbReference type="GO" id="GO:0043386">
    <property type="term" value="P:mycotoxin biosynthetic process"/>
    <property type="evidence" value="ECO:0007669"/>
    <property type="project" value="UniProtKB-ARBA"/>
</dbReference>
<dbReference type="Pfam" id="PF00067">
    <property type="entry name" value="p450"/>
    <property type="match status" value="1"/>
</dbReference>
<dbReference type="InterPro" id="IPR017972">
    <property type="entry name" value="Cyt_P450_CS"/>
</dbReference>
<dbReference type="GO" id="GO:0005506">
    <property type="term" value="F:iron ion binding"/>
    <property type="evidence" value="ECO:0007669"/>
    <property type="project" value="InterPro"/>
</dbReference>
<reference evidence="11" key="2">
    <citation type="journal article" date="2023" name="IMA Fungus">
        <title>Comparative genomic study of the Penicillium genus elucidates a diverse pangenome and 15 lateral gene transfer events.</title>
        <authorList>
            <person name="Petersen C."/>
            <person name="Sorensen T."/>
            <person name="Nielsen M.R."/>
            <person name="Sondergaard T.E."/>
            <person name="Sorensen J.L."/>
            <person name="Fitzpatrick D.A."/>
            <person name="Frisvad J.C."/>
            <person name="Nielsen K.L."/>
        </authorList>
    </citation>
    <scope>NUCLEOTIDE SEQUENCE</scope>
    <source>
        <strain evidence="11">IBT 17660</strain>
    </source>
</reference>
<dbReference type="InterPro" id="IPR001128">
    <property type="entry name" value="Cyt_P450"/>
</dbReference>
<dbReference type="Proteomes" id="UP001147760">
    <property type="component" value="Unassembled WGS sequence"/>
</dbReference>
<dbReference type="OrthoDB" id="1470350at2759"/>
<name>A0A9X0BL85_9EURO</name>
<dbReference type="GO" id="GO:0020037">
    <property type="term" value="F:heme binding"/>
    <property type="evidence" value="ECO:0007669"/>
    <property type="project" value="InterPro"/>
</dbReference>
<comment type="cofactor">
    <cofactor evidence="1 8">
        <name>heme</name>
        <dbReference type="ChEBI" id="CHEBI:30413"/>
    </cofactor>
</comment>
<feature type="binding site" description="axial binding residue" evidence="8">
    <location>
        <position position="148"/>
    </location>
    <ligand>
        <name>heme</name>
        <dbReference type="ChEBI" id="CHEBI:30413"/>
    </ligand>
    <ligandPart>
        <name>Fe</name>
        <dbReference type="ChEBI" id="CHEBI:18248"/>
    </ligandPart>
</feature>
<keyword evidence="7 9" id="KW-0503">Monooxygenase</keyword>
<gene>
    <name evidence="11" type="ORF">N7530_008828</name>
</gene>
<comment type="similarity">
    <text evidence="2 9">Belongs to the cytochrome P450 family.</text>
</comment>
<dbReference type="PANTHER" id="PTHR24305">
    <property type="entry name" value="CYTOCHROME P450"/>
    <property type="match status" value="1"/>
</dbReference>
<keyword evidence="12" id="KW-1185">Reference proteome</keyword>
<dbReference type="PRINTS" id="PR00463">
    <property type="entry name" value="EP450I"/>
</dbReference>
<keyword evidence="4 8" id="KW-0479">Metal-binding</keyword>
<dbReference type="AlphaFoldDB" id="A0A9X0BL85"/>
<dbReference type="EMBL" id="JAPWDO010000005">
    <property type="protein sequence ID" value="KAJ5471471.1"/>
    <property type="molecule type" value="Genomic_DNA"/>
</dbReference>
<evidence type="ECO:0000256" key="4">
    <source>
        <dbReference type="ARBA" id="ARBA00022723"/>
    </source>
</evidence>
<organism evidence="11 12">
    <name type="scientific">Penicillium desertorum</name>
    <dbReference type="NCBI Taxonomy" id="1303715"/>
    <lineage>
        <taxon>Eukaryota</taxon>
        <taxon>Fungi</taxon>
        <taxon>Dikarya</taxon>
        <taxon>Ascomycota</taxon>
        <taxon>Pezizomycotina</taxon>
        <taxon>Eurotiomycetes</taxon>
        <taxon>Eurotiomycetidae</taxon>
        <taxon>Eurotiales</taxon>
        <taxon>Aspergillaceae</taxon>
        <taxon>Penicillium</taxon>
    </lineage>
</organism>
<evidence type="ECO:0000256" key="3">
    <source>
        <dbReference type="ARBA" id="ARBA00022617"/>
    </source>
</evidence>
<keyword evidence="3 8" id="KW-0349">Heme</keyword>